<sequence length="399" mass="44192">MTDQDLRVNEAKIWTRDFIFICLANFFFFLGFQMTLPTIPLFVKHLGGTDQLIGFVVGIFTFSALLLRPFAGHALESKGRKIVYLFGLLIFVLSVGSYSIAPSILFLFLMRIIQGIGWGFSTTAAGTIATDIIPASKRGEGLGYYGLSGNLALAFGPSLGLFLSNAIPFHILFLICSFLGLLAFILAIQIRYKKVEKKEKTESTTFKVDIYEKNALMPSVLLFFVTVTFGGIATFLPLYTAEKHIAGIQWYFLIYALALMVTRTFAGRLYDKKGHQAIFIPGAFMIIVAMILLSWLPSTLVLFVAAFCYGLGFGSVQPALQAWAMEKTPINRKGMANATFFSFFDLGIGIGAMVFGQIGDLFGYFSIYITSACSVTLSILLYIAILLKDRRKHIVRAHL</sequence>
<name>A0A0A6VD14_9BACI</name>
<feature type="transmembrane region" description="Helical" evidence="6">
    <location>
        <begin position="278"/>
        <end position="296"/>
    </location>
</feature>
<keyword evidence="3 6" id="KW-0812">Transmembrane</keyword>
<dbReference type="GO" id="GO:0005886">
    <property type="term" value="C:plasma membrane"/>
    <property type="evidence" value="ECO:0007669"/>
    <property type="project" value="UniProtKB-SubCell"/>
</dbReference>
<dbReference type="GO" id="GO:0022857">
    <property type="term" value="F:transmembrane transporter activity"/>
    <property type="evidence" value="ECO:0007669"/>
    <property type="project" value="InterPro"/>
</dbReference>
<dbReference type="EMBL" id="JRUN01000022">
    <property type="protein sequence ID" value="KHD85471.1"/>
    <property type="molecule type" value="Genomic_DNA"/>
</dbReference>
<dbReference type="OrthoDB" id="9814001at2"/>
<dbReference type="InterPro" id="IPR020846">
    <property type="entry name" value="MFS_dom"/>
</dbReference>
<evidence type="ECO:0000313" key="8">
    <source>
        <dbReference type="EMBL" id="KHD85471.1"/>
    </source>
</evidence>
<dbReference type="RefSeq" id="WP_035354493.1">
    <property type="nucleotide sequence ID" value="NZ_JRUN01000022.1"/>
</dbReference>
<dbReference type="InterPro" id="IPR011701">
    <property type="entry name" value="MFS"/>
</dbReference>
<feature type="transmembrane region" description="Helical" evidence="6">
    <location>
        <begin position="142"/>
        <end position="163"/>
    </location>
</feature>
<evidence type="ECO:0000313" key="9">
    <source>
        <dbReference type="Proteomes" id="UP000030588"/>
    </source>
</evidence>
<feature type="transmembrane region" description="Helical" evidence="6">
    <location>
        <begin position="335"/>
        <end position="355"/>
    </location>
</feature>
<feature type="transmembrane region" description="Helical" evidence="6">
    <location>
        <begin position="82"/>
        <end position="100"/>
    </location>
</feature>
<dbReference type="Gene3D" id="1.20.1250.20">
    <property type="entry name" value="MFS general substrate transporter like domains"/>
    <property type="match status" value="1"/>
</dbReference>
<feature type="transmembrane region" description="Helical" evidence="6">
    <location>
        <begin position="18"/>
        <end position="39"/>
    </location>
</feature>
<evidence type="ECO:0000256" key="2">
    <source>
        <dbReference type="ARBA" id="ARBA00022448"/>
    </source>
</evidence>
<keyword evidence="4 6" id="KW-1133">Transmembrane helix</keyword>
<feature type="transmembrane region" description="Helical" evidence="6">
    <location>
        <begin position="106"/>
        <end position="130"/>
    </location>
</feature>
<accession>A0A0A6VD14</accession>
<dbReference type="CDD" id="cd17489">
    <property type="entry name" value="MFS_YfcJ_like"/>
    <property type="match status" value="1"/>
</dbReference>
<feature type="transmembrane region" description="Helical" evidence="6">
    <location>
        <begin position="169"/>
        <end position="190"/>
    </location>
</feature>
<evidence type="ECO:0000259" key="7">
    <source>
        <dbReference type="PROSITE" id="PS50850"/>
    </source>
</evidence>
<feature type="transmembrane region" description="Helical" evidence="6">
    <location>
        <begin position="361"/>
        <end position="387"/>
    </location>
</feature>
<keyword evidence="2" id="KW-0813">Transport</keyword>
<dbReference type="Proteomes" id="UP000030588">
    <property type="component" value="Unassembled WGS sequence"/>
</dbReference>
<comment type="caution">
    <text evidence="8">The sequence shown here is derived from an EMBL/GenBank/DDBJ whole genome shotgun (WGS) entry which is preliminary data.</text>
</comment>
<proteinExistence type="predicted"/>
<protein>
    <submittedName>
        <fullName evidence="8">MFS transporter</fullName>
    </submittedName>
</protein>
<evidence type="ECO:0000256" key="1">
    <source>
        <dbReference type="ARBA" id="ARBA00004651"/>
    </source>
</evidence>
<organism evidence="8 9">
    <name type="scientific">Heyndrickxia ginsengihumi</name>
    <dbReference type="NCBI Taxonomy" id="363870"/>
    <lineage>
        <taxon>Bacteria</taxon>
        <taxon>Bacillati</taxon>
        <taxon>Bacillota</taxon>
        <taxon>Bacilli</taxon>
        <taxon>Bacillales</taxon>
        <taxon>Bacillaceae</taxon>
        <taxon>Heyndrickxia</taxon>
    </lineage>
</organism>
<feature type="domain" description="Major facilitator superfamily (MFS) profile" evidence="7">
    <location>
        <begin position="17"/>
        <end position="390"/>
    </location>
</feature>
<feature type="transmembrane region" description="Helical" evidence="6">
    <location>
        <begin position="51"/>
        <end position="70"/>
    </location>
</feature>
<reference evidence="8 9" key="1">
    <citation type="submission" date="2014-10" db="EMBL/GenBank/DDBJ databases">
        <title>Draft genome of phytase producing Bacillus ginsengihumi strain M2.11.</title>
        <authorList>
            <person name="Toymentseva A."/>
            <person name="Boulygina E.A."/>
            <person name="Kazakov S.V."/>
            <person name="Kayumov I."/>
            <person name="Suleimanova A.D."/>
            <person name="Mardanova A.M."/>
            <person name="Maria S.N."/>
            <person name="Sergey M.Y."/>
            <person name="Sharipova M.R."/>
        </authorList>
    </citation>
    <scope>NUCLEOTIDE SEQUENCE [LARGE SCALE GENOMIC DNA]</scope>
    <source>
        <strain evidence="8 9">M2.11</strain>
    </source>
</reference>
<evidence type="ECO:0000256" key="4">
    <source>
        <dbReference type="ARBA" id="ARBA00022989"/>
    </source>
</evidence>
<evidence type="ECO:0000256" key="5">
    <source>
        <dbReference type="ARBA" id="ARBA00023136"/>
    </source>
</evidence>
<dbReference type="PANTHER" id="PTHR23531">
    <property type="entry name" value="QUINOLENE RESISTANCE PROTEIN NORA"/>
    <property type="match status" value="1"/>
</dbReference>
<evidence type="ECO:0000256" key="6">
    <source>
        <dbReference type="SAM" id="Phobius"/>
    </source>
</evidence>
<feature type="transmembrane region" description="Helical" evidence="6">
    <location>
        <begin position="215"/>
        <end position="236"/>
    </location>
</feature>
<comment type="subcellular location">
    <subcellularLocation>
        <location evidence="1">Cell membrane</location>
        <topology evidence="1">Multi-pass membrane protein</topology>
    </subcellularLocation>
</comment>
<keyword evidence="5 6" id="KW-0472">Membrane</keyword>
<dbReference type="AlphaFoldDB" id="A0A0A6VD14"/>
<dbReference type="SUPFAM" id="SSF103473">
    <property type="entry name" value="MFS general substrate transporter"/>
    <property type="match status" value="1"/>
</dbReference>
<dbReference type="STRING" id="363870.NG54_08790"/>
<dbReference type="Pfam" id="PF07690">
    <property type="entry name" value="MFS_1"/>
    <property type="match status" value="1"/>
</dbReference>
<dbReference type="InterPro" id="IPR052714">
    <property type="entry name" value="MFS_Exporter"/>
</dbReference>
<feature type="transmembrane region" description="Helical" evidence="6">
    <location>
        <begin position="248"/>
        <end position="266"/>
    </location>
</feature>
<dbReference type="PROSITE" id="PS50850">
    <property type="entry name" value="MFS"/>
    <property type="match status" value="1"/>
</dbReference>
<gene>
    <name evidence="8" type="ORF">NG54_08790</name>
</gene>
<dbReference type="InterPro" id="IPR036259">
    <property type="entry name" value="MFS_trans_sf"/>
</dbReference>
<evidence type="ECO:0000256" key="3">
    <source>
        <dbReference type="ARBA" id="ARBA00022692"/>
    </source>
</evidence>
<feature type="transmembrane region" description="Helical" evidence="6">
    <location>
        <begin position="302"/>
        <end position="323"/>
    </location>
</feature>
<dbReference type="PANTHER" id="PTHR23531:SF2">
    <property type="entry name" value="PERMEASE"/>
    <property type="match status" value="1"/>
</dbReference>